<evidence type="ECO:0000313" key="2">
    <source>
        <dbReference type="EMBL" id="GFT74999.1"/>
    </source>
</evidence>
<dbReference type="EMBL" id="BMAW01070766">
    <property type="protein sequence ID" value="GFT74999.1"/>
    <property type="molecule type" value="Genomic_DNA"/>
</dbReference>
<protein>
    <submittedName>
        <fullName evidence="2">Uncharacterized protein</fullName>
    </submittedName>
</protein>
<name>A0A8X6PMI1_NEPPI</name>
<gene>
    <name evidence="2" type="ORF">NPIL_479731</name>
</gene>
<evidence type="ECO:0000313" key="3">
    <source>
        <dbReference type="Proteomes" id="UP000887013"/>
    </source>
</evidence>
<dbReference type="AlphaFoldDB" id="A0A8X6PMI1"/>
<keyword evidence="3" id="KW-1185">Reference proteome</keyword>
<dbReference type="Proteomes" id="UP000887013">
    <property type="component" value="Unassembled WGS sequence"/>
</dbReference>
<evidence type="ECO:0000256" key="1">
    <source>
        <dbReference type="SAM" id="MobiDB-lite"/>
    </source>
</evidence>
<proteinExistence type="predicted"/>
<feature type="compositionally biased region" description="Polar residues" evidence="1">
    <location>
        <begin position="11"/>
        <end position="41"/>
    </location>
</feature>
<comment type="caution">
    <text evidence="2">The sequence shown here is derived from an EMBL/GenBank/DDBJ whole genome shotgun (WGS) entry which is preliminary data.</text>
</comment>
<reference evidence="2" key="1">
    <citation type="submission" date="2020-08" db="EMBL/GenBank/DDBJ databases">
        <title>Multicomponent nature underlies the extraordinary mechanical properties of spider dragline silk.</title>
        <authorList>
            <person name="Kono N."/>
            <person name="Nakamura H."/>
            <person name="Mori M."/>
            <person name="Yoshida Y."/>
            <person name="Ohtoshi R."/>
            <person name="Malay A.D."/>
            <person name="Moran D.A.P."/>
            <person name="Tomita M."/>
            <person name="Numata K."/>
            <person name="Arakawa K."/>
        </authorList>
    </citation>
    <scope>NUCLEOTIDE SEQUENCE</scope>
</reference>
<feature type="region of interest" description="Disordered" evidence="1">
    <location>
        <begin position="1"/>
        <end position="42"/>
    </location>
</feature>
<sequence length="108" mass="12093">METPRRDFHTTPGSSNYTSTNTKFRGISSPTKLLPKTTGSESVREVIETADDLQHLKLVKNEEQSEQSKENLSNGRHWITHRKISAEELTEANLGQVNSKILPEADSS</sequence>
<organism evidence="2 3">
    <name type="scientific">Nephila pilipes</name>
    <name type="common">Giant wood spider</name>
    <name type="synonym">Nephila maculata</name>
    <dbReference type="NCBI Taxonomy" id="299642"/>
    <lineage>
        <taxon>Eukaryota</taxon>
        <taxon>Metazoa</taxon>
        <taxon>Ecdysozoa</taxon>
        <taxon>Arthropoda</taxon>
        <taxon>Chelicerata</taxon>
        <taxon>Arachnida</taxon>
        <taxon>Araneae</taxon>
        <taxon>Araneomorphae</taxon>
        <taxon>Entelegynae</taxon>
        <taxon>Araneoidea</taxon>
        <taxon>Nephilidae</taxon>
        <taxon>Nephila</taxon>
    </lineage>
</organism>
<accession>A0A8X6PMI1</accession>